<dbReference type="GO" id="GO:0016787">
    <property type="term" value="F:hydrolase activity"/>
    <property type="evidence" value="ECO:0007669"/>
    <property type="project" value="UniProtKB-KW"/>
</dbReference>
<gene>
    <name evidence="5" type="ORF">HCT46_07230</name>
</gene>
<comment type="caution">
    <text evidence="5">The sequence shown here is derived from an EMBL/GenBank/DDBJ whole genome shotgun (WGS) entry which is preliminary data.</text>
</comment>
<keyword evidence="2" id="KW-0378">Hydrolase</keyword>
<proteinExistence type="inferred from homology"/>
<comment type="caution">
    <text evidence="4">Lacks conserved residue(s) required for the propagation of feature annotation.</text>
</comment>
<feature type="binding site" evidence="3">
    <location>
        <position position="12"/>
    </location>
    <ligand>
        <name>a divalent metal cation</name>
        <dbReference type="ChEBI" id="CHEBI:60240"/>
        <label>1</label>
    </ligand>
</feature>
<keyword evidence="6" id="KW-1185">Reference proteome</keyword>
<dbReference type="Gene3D" id="3.20.20.140">
    <property type="entry name" value="Metal-dependent hydrolases"/>
    <property type="match status" value="1"/>
</dbReference>
<feature type="binding site" evidence="3">
    <location>
        <position position="156"/>
    </location>
    <ligand>
        <name>a divalent metal cation</name>
        <dbReference type="ChEBI" id="CHEBI:60240"/>
        <label>2</label>
    </ligand>
</feature>
<evidence type="ECO:0000256" key="1">
    <source>
        <dbReference type="ARBA" id="ARBA00022723"/>
    </source>
</evidence>
<dbReference type="PANTHER" id="PTHR10819:SF3">
    <property type="entry name" value="PHOSPHOTRIESTERASE-RELATED PROTEIN"/>
    <property type="match status" value="1"/>
</dbReference>
<evidence type="ECO:0000256" key="4">
    <source>
        <dbReference type="PROSITE-ProRule" id="PRU00679"/>
    </source>
</evidence>
<name>A0A968KYM2_9SPIO</name>
<dbReference type="RefSeq" id="WP_167704393.1">
    <property type="nucleotide sequence ID" value="NZ_CP118170.1"/>
</dbReference>
<dbReference type="Pfam" id="PF02126">
    <property type="entry name" value="PTE"/>
    <property type="match status" value="1"/>
</dbReference>
<reference evidence="5" key="1">
    <citation type="submission" date="2020-03" db="EMBL/GenBank/DDBJ databases">
        <title>Spirochaetal bacteria isolated from arthropods constitute a novel genus Entomospira genus novum within the order Spirochaetales.</title>
        <authorList>
            <person name="Grana-Miraglia L."/>
            <person name="Sikutova S."/>
            <person name="Fingerle V."/>
            <person name="Sing A."/>
            <person name="Castillo-Ramirez S."/>
            <person name="Margos G."/>
            <person name="Rudolf I."/>
        </authorList>
    </citation>
    <scope>NUCLEOTIDE SEQUENCE</scope>
    <source>
        <strain evidence="5">BR208</strain>
    </source>
</reference>
<feature type="binding site" evidence="3">
    <location>
        <position position="241"/>
    </location>
    <ligand>
        <name>a divalent metal cation</name>
        <dbReference type="ChEBI" id="CHEBI:60240"/>
        <label>1</label>
    </ligand>
</feature>
<dbReference type="InterPro" id="IPR001559">
    <property type="entry name" value="Phosphotriesterase"/>
</dbReference>
<feature type="binding site" evidence="3">
    <location>
        <position position="10"/>
    </location>
    <ligand>
        <name>a divalent metal cation</name>
        <dbReference type="ChEBI" id="CHEBI:60240"/>
        <label>1</label>
    </ligand>
</feature>
<comment type="cofactor">
    <cofactor evidence="3">
        <name>a divalent metal cation</name>
        <dbReference type="ChEBI" id="CHEBI:60240"/>
    </cofactor>
    <text evidence="3">Binds 2 divalent metal cations per subunit.</text>
</comment>
<organism evidence="5 6">
    <name type="scientific">Entomospira nematocerorum</name>
    <dbReference type="NCBI Taxonomy" id="2719987"/>
    <lineage>
        <taxon>Bacteria</taxon>
        <taxon>Pseudomonadati</taxon>
        <taxon>Spirochaetota</taxon>
        <taxon>Spirochaetia</taxon>
        <taxon>Spirochaetales</taxon>
        <taxon>Spirochaetaceae</taxon>
        <taxon>Entomospira</taxon>
    </lineage>
</organism>
<feature type="binding site" evidence="3">
    <location>
        <position position="123"/>
    </location>
    <ligand>
        <name>a divalent metal cation</name>
        <dbReference type="ChEBI" id="CHEBI:60240"/>
        <label>2</label>
    </ligand>
</feature>
<evidence type="ECO:0000313" key="6">
    <source>
        <dbReference type="Proteomes" id="UP000752013"/>
    </source>
</evidence>
<feature type="binding site" evidence="3">
    <location>
        <position position="184"/>
    </location>
    <ligand>
        <name>a divalent metal cation</name>
        <dbReference type="ChEBI" id="CHEBI:60240"/>
        <label>2</label>
    </ligand>
</feature>
<sequence length="295" mass="33408">MLKYGITYVHEHITIDLSGVKDNDDCNLNCLEATIKEFKDLYNLGVRNIIDVTNIGMHRNPSYVEQVAHASGINIIHSTGWYQERFLPDYIATTPIHQLADQLIMDIQMGMDGTNIKASVIGEIGTSKDTITENEEKVFNASIIAAKETGVVLSTHCTLGMLGLEQIQLLKKHHFDCRKAVIGHVDLSGNIQYILQLLEEGVYISFDTIGKENYLPDCQRIDMIKQVINAGFIDKLMLSMDITRKSHLRHYGGIGYSYLLHTFVPLMREAGIMEDHIDHMLIHNPMTFFTRSNIQ</sequence>
<accession>A0A968KYM2</accession>
<evidence type="ECO:0000313" key="5">
    <source>
        <dbReference type="EMBL" id="NIZ47702.1"/>
    </source>
</evidence>
<evidence type="ECO:0000256" key="2">
    <source>
        <dbReference type="ARBA" id="ARBA00022801"/>
    </source>
</evidence>
<comment type="similarity">
    <text evidence="4">Belongs to the metallo-dependent hydrolases superfamily. Phosphotriesterase family.</text>
</comment>
<dbReference type="InterPro" id="IPR032466">
    <property type="entry name" value="Metal_Hydrolase"/>
</dbReference>
<keyword evidence="1 3" id="KW-0479">Metal-binding</keyword>
<dbReference type="PANTHER" id="PTHR10819">
    <property type="entry name" value="PHOSPHOTRIESTERASE-RELATED"/>
    <property type="match status" value="1"/>
</dbReference>
<dbReference type="PROSITE" id="PS51347">
    <property type="entry name" value="PHOSPHOTRIESTERASE_2"/>
    <property type="match status" value="1"/>
</dbReference>
<dbReference type="GO" id="GO:0008270">
    <property type="term" value="F:zinc ion binding"/>
    <property type="evidence" value="ECO:0007669"/>
    <property type="project" value="InterPro"/>
</dbReference>
<evidence type="ECO:0000256" key="3">
    <source>
        <dbReference type="PIRSR" id="PIRSR601559-52"/>
    </source>
</evidence>
<protein>
    <submittedName>
        <fullName evidence="5">Phosphotriesterase-related protein</fullName>
    </submittedName>
</protein>
<dbReference type="Proteomes" id="UP000752013">
    <property type="component" value="Unassembled WGS sequence"/>
</dbReference>
<dbReference type="EMBL" id="JAATLK010000003">
    <property type="protein sequence ID" value="NIZ47702.1"/>
    <property type="molecule type" value="Genomic_DNA"/>
</dbReference>
<dbReference type="SUPFAM" id="SSF51556">
    <property type="entry name" value="Metallo-dependent hydrolases"/>
    <property type="match status" value="1"/>
</dbReference>
<dbReference type="PIRSF" id="PIRSF016839">
    <property type="entry name" value="PhP"/>
    <property type="match status" value="1"/>
</dbReference>
<dbReference type="AlphaFoldDB" id="A0A968KYM2"/>
<feature type="binding site" evidence="3">
    <location>
        <position position="123"/>
    </location>
    <ligand>
        <name>a divalent metal cation</name>
        <dbReference type="ChEBI" id="CHEBI:60240"/>
        <label>1</label>
    </ligand>
</feature>